<keyword evidence="3 12" id="KW-0813">Transport</keyword>
<dbReference type="GO" id="GO:0016020">
    <property type="term" value="C:membrane"/>
    <property type="evidence" value="ECO:0007669"/>
    <property type="project" value="UniProtKB-SubCell"/>
</dbReference>
<evidence type="ECO:0000256" key="11">
    <source>
        <dbReference type="ARBA" id="ARBA00023303"/>
    </source>
</evidence>
<evidence type="ECO:0000256" key="10">
    <source>
        <dbReference type="ARBA" id="ARBA00023201"/>
    </source>
</evidence>
<keyword evidence="10 12" id="KW-0739">Sodium transport</keyword>
<dbReference type="Gene3D" id="1.10.287.770">
    <property type="entry name" value="YojJ-like"/>
    <property type="match status" value="1"/>
</dbReference>
<organism evidence="13 14">
    <name type="scientific">Larinioides sclopetarius</name>
    <dbReference type="NCBI Taxonomy" id="280406"/>
    <lineage>
        <taxon>Eukaryota</taxon>
        <taxon>Metazoa</taxon>
        <taxon>Ecdysozoa</taxon>
        <taxon>Arthropoda</taxon>
        <taxon>Chelicerata</taxon>
        <taxon>Arachnida</taxon>
        <taxon>Araneae</taxon>
        <taxon>Araneomorphae</taxon>
        <taxon>Entelegynae</taxon>
        <taxon>Araneoidea</taxon>
        <taxon>Araneidae</taxon>
        <taxon>Larinioides</taxon>
    </lineage>
</organism>
<evidence type="ECO:0000313" key="13">
    <source>
        <dbReference type="EMBL" id="CAL1289820.1"/>
    </source>
</evidence>
<evidence type="ECO:0000256" key="8">
    <source>
        <dbReference type="ARBA" id="ARBA00023065"/>
    </source>
</evidence>
<keyword evidence="5 12" id="KW-0812">Transmembrane</keyword>
<keyword evidence="11 12" id="KW-0407">Ion channel</keyword>
<dbReference type="AlphaFoldDB" id="A0AAV2B1N4"/>
<evidence type="ECO:0000256" key="4">
    <source>
        <dbReference type="ARBA" id="ARBA00022461"/>
    </source>
</evidence>
<keyword evidence="4 12" id="KW-0894">Sodium channel</keyword>
<name>A0AAV2B1N4_9ARAC</name>
<comment type="subcellular location">
    <subcellularLocation>
        <location evidence="1">Membrane</location>
        <topology evidence="1">Multi-pass membrane protein</topology>
    </subcellularLocation>
</comment>
<dbReference type="Proteomes" id="UP001497382">
    <property type="component" value="Unassembled WGS sequence"/>
</dbReference>
<evidence type="ECO:0000256" key="2">
    <source>
        <dbReference type="ARBA" id="ARBA00007193"/>
    </source>
</evidence>
<keyword evidence="9" id="KW-0472">Membrane</keyword>
<evidence type="ECO:0000256" key="12">
    <source>
        <dbReference type="RuleBase" id="RU000679"/>
    </source>
</evidence>
<dbReference type="Pfam" id="PF00858">
    <property type="entry name" value="ASC"/>
    <property type="match status" value="1"/>
</dbReference>
<keyword evidence="8 12" id="KW-0406">Ion transport</keyword>
<evidence type="ECO:0000256" key="6">
    <source>
        <dbReference type="ARBA" id="ARBA00022989"/>
    </source>
</evidence>
<dbReference type="GO" id="GO:0005272">
    <property type="term" value="F:sodium channel activity"/>
    <property type="evidence" value="ECO:0007669"/>
    <property type="project" value="UniProtKB-KW"/>
</dbReference>
<proteinExistence type="inferred from homology"/>
<dbReference type="EMBL" id="CAXIEN010000255">
    <property type="protein sequence ID" value="CAL1289820.1"/>
    <property type="molecule type" value="Genomic_DNA"/>
</dbReference>
<evidence type="ECO:0000256" key="3">
    <source>
        <dbReference type="ARBA" id="ARBA00022448"/>
    </source>
</evidence>
<evidence type="ECO:0000256" key="7">
    <source>
        <dbReference type="ARBA" id="ARBA00023053"/>
    </source>
</evidence>
<dbReference type="InterPro" id="IPR001873">
    <property type="entry name" value="ENaC"/>
</dbReference>
<evidence type="ECO:0000256" key="9">
    <source>
        <dbReference type="ARBA" id="ARBA00023136"/>
    </source>
</evidence>
<accession>A0AAV2B1N4</accession>
<comment type="similarity">
    <text evidence="2 12">Belongs to the amiloride-sensitive sodium channel (TC 1.A.6) family.</text>
</comment>
<keyword evidence="14" id="KW-1185">Reference proteome</keyword>
<gene>
    <name evidence="13" type="ORF">LARSCL_LOCUS16146</name>
</gene>
<sequence length="166" mass="18874">MCLEMCRGEFSKEIFGCNAALTMISSPIDLCYISFNRKNLSSKSLREIKKKRHNCIQNCKPECLKLHYKHSLTVRDLNIDWADSTDLAEITISVKNTGVIILRHVPLYGSGEIFSHIGGLVGFWLGVSVFTFTDVIEKLCQKAIHWKKSLRMDNVQNSPTSEIHLD</sequence>
<keyword evidence="6" id="KW-1133">Transmembrane helix</keyword>
<evidence type="ECO:0000313" key="14">
    <source>
        <dbReference type="Proteomes" id="UP001497382"/>
    </source>
</evidence>
<evidence type="ECO:0000256" key="1">
    <source>
        <dbReference type="ARBA" id="ARBA00004141"/>
    </source>
</evidence>
<reference evidence="13 14" key="1">
    <citation type="submission" date="2024-04" db="EMBL/GenBank/DDBJ databases">
        <authorList>
            <person name="Rising A."/>
            <person name="Reimegard J."/>
            <person name="Sonavane S."/>
            <person name="Akerstrom W."/>
            <person name="Nylinder S."/>
            <person name="Hedman E."/>
            <person name="Kallberg Y."/>
        </authorList>
    </citation>
    <scope>NUCLEOTIDE SEQUENCE [LARGE SCALE GENOMIC DNA]</scope>
</reference>
<keyword evidence="7" id="KW-0915">Sodium</keyword>
<protein>
    <submittedName>
        <fullName evidence="13">Uncharacterized protein</fullName>
    </submittedName>
</protein>
<comment type="caution">
    <text evidence="13">The sequence shown here is derived from an EMBL/GenBank/DDBJ whole genome shotgun (WGS) entry which is preliminary data.</text>
</comment>
<evidence type="ECO:0000256" key="5">
    <source>
        <dbReference type="ARBA" id="ARBA00022692"/>
    </source>
</evidence>